<feature type="region of interest" description="Disordered" evidence="3">
    <location>
        <begin position="1"/>
        <end position="98"/>
    </location>
</feature>
<dbReference type="OrthoDB" id="3800936at2759"/>
<dbReference type="AlphaFoldDB" id="A0A6I9RHV8"/>
<dbReference type="Pfam" id="PF00076">
    <property type="entry name" value="RRM_1"/>
    <property type="match status" value="3"/>
</dbReference>
<feature type="compositionally biased region" description="Low complexity" evidence="3">
    <location>
        <begin position="17"/>
        <end position="54"/>
    </location>
</feature>
<evidence type="ECO:0000256" key="2">
    <source>
        <dbReference type="PROSITE-ProRule" id="PRU00176"/>
    </source>
</evidence>
<dbReference type="GeneID" id="105046578"/>
<dbReference type="RefSeq" id="XP_010923507.1">
    <property type="nucleotide sequence ID" value="XM_010925205.2"/>
</dbReference>
<evidence type="ECO:0000256" key="1">
    <source>
        <dbReference type="ARBA" id="ARBA00022884"/>
    </source>
</evidence>
<gene>
    <name evidence="6" type="primary">LOC105046578</name>
</gene>
<dbReference type="InterPro" id="IPR000504">
    <property type="entry name" value="RRM_dom"/>
</dbReference>
<feature type="compositionally biased region" description="Polar residues" evidence="3">
    <location>
        <begin position="78"/>
        <end position="90"/>
    </location>
</feature>
<name>A0A6I9RHV8_ELAGV</name>
<feature type="compositionally biased region" description="Basic residues" evidence="3">
    <location>
        <begin position="148"/>
        <end position="169"/>
    </location>
</feature>
<feature type="domain" description="RRM" evidence="4">
    <location>
        <begin position="446"/>
        <end position="528"/>
    </location>
</feature>
<feature type="compositionally biased region" description="Basic and acidic residues" evidence="3">
    <location>
        <begin position="254"/>
        <end position="264"/>
    </location>
</feature>
<evidence type="ECO:0000313" key="6">
    <source>
        <dbReference type="RefSeq" id="XP_010923507.1"/>
    </source>
</evidence>
<feature type="region of interest" description="Disordered" evidence="3">
    <location>
        <begin position="112"/>
        <end position="267"/>
    </location>
</feature>
<accession>A0A6I9RHV8</accession>
<evidence type="ECO:0000313" key="5">
    <source>
        <dbReference type="Proteomes" id="UP000504607"/>
    </source>
</evidence>
<keyword evidence="5" id="KW-1185">Reference proteome</keyword>
<dbReference type="Gene3D" id="3.30.70.330">
    <property type="match status" value="3"/>
</dbReference>
<protein>
    <submittedName>
        <fullName evidence="6">LOW QUALITY PROTEIN: RNA-binding protein 47</fullName>
    </submittedName>
</protein>
<dbReference type="KEGG" id="egu:105046578"/>
<feature type="domain" description="RRM" evidence="4">
    <location>
        <begin position="270"/>
        <end position="339"/>
    </location>
</feature>
<feature type="compositionally biased region" description="Low complexity" evidence="3">
    <location>
        <begin position="112"/>
        <end position="131"/>
    </location>
</feature>
<dbReference type="InterPro" id="IPR012677">
    <property type="entry name" value="Nucleotide-bd_a/b_plait_sf"/>
</dbReference>
<keyword evidence="1 2" id="KW-0694">RNA-binding</keyword>
<feature type="domain" description="RRM" evidence="4">
    <location>
        <begin position="350"/>
        <end position="433"/>
    </location>
</feature>
<evidence type="ECO:0000256" key="3">
    <source>
        <dbReference type="SAM" id="MobiDB-lite"/>
    </source>
</evidence>
<dbReference type="Proteomes" id="UP000504607">
    <property type="component" value="Chromosome 6"/>
</dbReference>
<dbReference type="PANTHER" id="PTHR21245">
    <property type="entry name" value="HETEROGENEOUS NUCLEAR RIBONUCLEOPROTEIN"/>
    <property type="match status" value="1"/>
</dbReference>
<dbReference type="InParanoid" id="A0A6I9RHV8"/>
<feature type="compositionally biased region" description="Basic and acidic residues" evidence="3">
    <location>
        <begin position="227"/>
        <end position="237"/>
    </location>
</feature>
<sequence length="710" mass="76682">MAPKRRVVKTVRKSTPKSKTPASKSKTPAAELPVSEASPPSSTAAETPASQSTPFAIAPLAEFATTSPAVAETPVTKPATTPIQASTETPASEPAAALEVTPENVTMEAFEAEASLEASGPAAAETPAEEPGVAKENVTVEASEPAKPTRKTTRVVKVVKKKIIKKRVPKASPAAKEEEKAQEAGDLPVAAADENPAEQPEPENPSSDVVASEAPARQEDAMEMENLDSREENKDLPEEQDGGEGVEAATAGAPRDEEAGISERQRRRKTEIFIGGLDRDAKEEDIRKVFGKVGEIVEVRMMMDGQTGKNKGYCFLRYREAAQAKKAVAEFAKVEICGKLCGAAALEGNDTIFLGNIDKKWKKEDVIKLLQEIGVEKIDTVTVMADPNNADSNRGFAFLELETNRDAQIAYKKLQKKDAFGKGRNIKVAWAEPLNDPDEEEMQKVKSVYVEGIPLSWNEDKVRDSFKKFGEIERIVLARNIPSAKRKDFAFVNYTIREAAVTCIESFDKEEITESGLKVNLKVSLAKPVQKGKQNKGGSKSSNKDKEKPKAVHRETNVTASSNKGKPFKGAHTTSGGDKKSSTTHELLSVLREQATWKQGQMGYARGPAVQEYPHVVPGGKRAFSAMGDDALYSDLRGYPRARFEGSFPIAGSSYGAPPHGTTGSSLPYYQRPAGAGYASGSVYGTTEYPSTLQIRQGAPPYGSSPYPRY</sequence>
<dbReference type="CDD" id="cd00590">
    <property type="entry name" value="RRM_SF"/>
    <property type="match status" value="2"/>
</dbReference>
<dbReference type="SUPFAM" id="SSF54928">
    <property type="entry name" value="RNA-binding domain, RBD"/>
    <property type="match status" value="2"/>
</dbReference>
<feature type="compositionally biased region" description="Basic residues" evidence="3">
    <location>
        <begin position="1"/>
        <end position="16"/>
    </location>
</feature>
<reference evidence="6" key="1">
    <citation type="submission" date="2025-08" db="UniProtKB">
        <authorList>
            <consortium name="RefSeq"/>
        </authorList>
    </citation>
    <scope>IDENTIFICATION</scope>
</reference>
<proteinExistence type="predicted"/>
<dbReference type="InterPro" id="IPR035979">
    <property type="entry name" value="RBD_domain_sf"/>
</dbReference>
<dbReference type="PROSITE" id="PS50102">
    <property type="entry name" value="RRM"/>
    <property type="match status" value="3"/>
</dbReference>
<evidence type="ECO:0000259" key="4">
    <source>
        <dbReference type="PROSITE" id="PS50102"/>
    </source>
</evidence>
<dbReference type="SMART" id="SM00360">
    <property type="entry name" value="RRM"/>
    <property type="match status" value="3"/>
</dbReference>
<dbReference type="GO" id="GO:0003723">
    <property type="term" value="F:RNA binding"/>
    <property type="evidence" value="ECO:0007669"/>
    <property type="project" value="UniProtKB-UniRule"/>
</dbReference>
<feature type="region of interest" description="Disordered" evidence="3">
    <location>
        <begin position="528"/>
        <end position="583"/>
    </location>
</feature>
<feature type="compositionally biased region" description="Basic and acidic residues" evidence="3">
    <location>
        <begin position="542"/>
        <end position="556"/>
    </location>
</feature>
<organism evidence="5 6">
    <name type="scientific">Elaeis guineensis var. tenera</name>
    <name type="common">Oil palm</name>
    <dbReference type="NCBI Taxonomy" id="51953"/>
    <lineage>
        <taxon>Eukaryota</taxon>
        <taxon>Viridiplantae</taxon>
        <taxon>Streptophyta</taxon>
        <taxon>Embryophyta</taxon>
        <taxon>Tracheophyta</taxon>
        <taxon>Spermatophyta</taxon>
        <taxon>Magnoliopsida</taxon>
        <taxon>Liliopsida</taxon>
        <taxon>Arecaceae</taxon>
        <taxon>Arecoideae</taxon>
        <taxon>Cocoseae</taxon>
        <taxon>Elaeidinae</taxon>
        <taxon>Elaeis</taxon>
    </lineage>
</organism>